<proteinExistence type="predicted"/>
<name>X1HZ50_9ZZZZ</name>
<feature type="non-terminal residue" evidence="1">
    <location>
        <position position="1"/>
    </location>
</feature>
<dbReference type="EMBL" id="BARU01020577">
    <property type="protein sequence ID" value="GAH50568.1"/>
    <property type="molecule type" value="Genomic_DNA"/>
</dbReference>
<sequence>DAWSKADADDKRILTSAWVTIIEKYGLDKEAEG</sequence>
<reference evidence="1" key="1">
    <citation type="journal article" date="2014" name="Front. Microbiol.">
        <title>High frequency of phylogenetically diverse reductive dehalogenase-homologous genes in deep subseafloor sedimentary metagenomes.</title>
        <authorList>
            <person name="Kawai M."/>
            <person name="Futagami T."/>
            <person name="Toyoda A."/>
            <person name="Takaki Y."/>
            <person name="Nishi S."/>
            <person name="Hori S."/>
            <person name="Arai W."/>
            <person name="Tsubouchi T."/>
            <person name="Morono Y."/>
            <person name="Uchiyama I."/>
            <person name="Ito T."/>
            <person name="Fujiyama A."/>
            <person name="Inagaki F."/>
            <person name="Takami H."/>
        </authorList>
    </citation>
    <scope>NUCLEOTIDE SEQUENCE</scope>
    <source>
        <strain evidence="1">Expedition CK06-06</strain>
    </source>
</reference>
<dbReference type="AlphaFoldDB" id="X1HZ50"/>
<organism evidence="1">
    <name type="scientific">marine sediment metagenome</name>
    <dbReference type="NCBI Taxonomy" id="412755"/>
    <lineage>
        <taxon>unclassified sequences</taxon>
        <taxon>metagenomes</taxon>
        <taxon>ecological metagenomes</taxon>
    </lineage>
</organism>
<gene>
    <name evidence="1" type="ORF">S03H2_33775</name>
</gene>
<comment type="caution">
    <text evidence="1">The sequence shown here is derived from an EMBL/GenBank/DDBJ whole genome shotgun (WGS) entry which is preliminary data.</text>
</comment>
<evidence type="ECO:0000313" key="1">
    <source>
        <dbReference type="EMBL" id="GAH50568.1"/>
    </source>
</evidence>
<protein>
    <submittedName>
        <fullName evidence="1">Uncharacterized protein</fullName>
    </submittedName>
</protein>
<accession>X1HZ50</accession>